<sequence length="384" mass="43813">MASVARSLAQPARFLTRRGPIASSMRYFSASPLNRAQEDPVVPPPPKERGPNDYPSVAEYSPELLNKEERSMYDLMSPEERAAFDEENHHMVAEFNDPVKRAAAFSEIDQLVQQIDKEEDIRFEETRSRLSGFWADGEPDELGHVEDGDEEIHDDEMTAMAHAEIELHREMREYARITAWDMPMLNKLAQPFTLPPDTHILRFRYTTFMGEEHPGESKVVVELASQDLVPKYLTEAQRQTFLKLAGVRYNPQTDIVRMACAKYDHSAQNKRYLGDIVNHLIREAKEGDSFADIPLDLRHHKYKHRIQFPEAWKMTEARRNQLAARRQERLSAESTRAALVDGSAILANAIKVLPSLNPALQAKAEEERGRVAMKVGAGKKVGRR</sequence>
<dbReference type="EMBL" id="CAJVPD010000144">
    <property type="protein sequence ID" value="CAG8356059.1"/>
    <property type="molecule type" value="Genomic_DNA"/>
</dbReference>
<comment type="caution">
    <text evidence="3">The sequence shown here is derived from an EMBL/GenBank/DDBJ whole genome shotgun (WGS) entry which is preliminary data.</text>
</comment>
<dbReference type="PANTHER" id="PTHR13490:SF0">
    <property type="entry name" value="SMALL RIBOSOMAL SUBUNIT PROTEIN MS35"/>
    <property type="match status" value="1"/>
</dbReference>
<reference evidence="3" key="1">
    <citation type="submission" date="2021-07" db="EMBL/GenBank/DDBJ databases">
        <authorList>
            <person name="Branca A.L. A."/>
        </authorList>
    </citation>
    <scope>NUCLEOTIDE SEQUENCE</scope>
</reference>
<evidence type="ECO:0000259" key="2">
    <source>
        <dbReference type="Pfam" id="PF10213"/>
    </source>
</evidence>
<dbReference type="GO" id="GO:0032543">
    <property type="term" value="P:mitochondrial translation"/>
    <property type="evidence" value="ECO:0007669"/>
    <property type="project" value="InterPro"/>
</dbReference>
<evidence type="ECO:0000256" key="1">
    <source>
        <dbReference type="SAM" id="MobiDB-lite"/>
    </source>
</evidence>
<evidence type="ECO:0000313" key="3">
    <source>
        <dbReference type="EMBL" id="CAG8356059.1"/>
    </source>
</evidence>
<dbReference type="AlphaFoldDB" id="A0A9W4IW65"/>
<organism evidence="3 4">
    <name type="scientific">Penicillium salamii</name>
    <dbReference type="NCBI Taxonomy" id="1612424"/>
    <lineage>
        <taxon>Eukaryota</taxon>
        <taxon>Fungi</taxon>
        <taxon>Dikarya</taxon>
        <taxon>Ascomycota</taxon>
        <taxon>Pezizomycotina</taxon>
        <taxon>Eurotiomycetes</taxon>
        <taxon>Eurotiomycetidae</taxon>
        <taxon>Eurotiales</taxon>
        <taxon>Aspergillaceae</taxon>
        <taxon>Penicillium</taxon>
    </lineage>
</organism>
<feature type="region of interest" description="Disordered" evidence="1">
    <location>
        <begin position="29"/>
        <end position="57"/>
    </location>
</feature>
<dbReference type="Proteomes" id="UP001152592">
    <property type="component" value="Unassembled WGS sequence"/>
</dbReference>
<evidence type="ECO:0000313" key="4">
    <source>
        <dbReference type="Proteomes" id="UP001152592"/>
    </source>
</evidence>
<proteinExistence type="predicted"/>
<feature type="domain" description="Small ribosomal subunit protein mS35 mitochondrial conserved" evidence="2">
    <location>
        <begin position="191"/>
        <end position="313"/>
    </location>
</feature>
<dbReference type="GO" id="GO:0003735">
    <property type="term" value="F:structural constituent of ribosome"/>
    <property type="evidence" value="ECO:0007669"/>
    <property type="project" value="InterPro"/>
</dbReference>
<name>A0A9W4IW65_9EURO</name>
<gene>
    <name evidence="3" type="ORF">PSALAMII_LOCUS3289</name>
</gene>
<dbReference type="Pfam" id="PF10213">
    <property type="entry name" value="MRP-S28"/>
    <property type="match status" value="1"/>
</dbReference>
<dbReference type="OrthoDB" id="433924at2759"/>
<dbReference type="InterPro" id="IPR019349">
    <property type="entry name" value="Ribosomal_mS35_mit"/>
</dbReference>
<protein>
    <recommendedName>
        <fullName evidence="2">Small ribosomal subunit protein mS35 mitochondrial conserved domain-containing protein</fullName>
    </recommendedName>
</protein>
<accession>A0A9W4IW65</accession>
<dbReference type="GO" id="GO:0005763">
    <property type="term" value="C:mitochondrial small ribosomal subunit"/>
    <property type="evidence" value="ECO:0007669"/>
    <property type="project" value="TreeGrafter"/>
</dbReference>
<dbReference type="InterPro" id="IPR039848">
    <property type="entry name" value="Ribosomal_mS35_mt"/>
</dbReference>
<dbReference type="PANTHER" id="PTHR13490">
    <property type="entry name" value="MITOCHONDRIAL 28S RIBOSOMAL PROTEIN S28"/>
    <property type="match status" value="1"/>
</dbReference>